<feature type="domain" description="DUF1214" evidence="1">
    <location>
        <begin position="311"/>
        <end position="416"/>
    </location>
</feature>
<dbReference type="InterPro" id="IPR037050">
    <property type="entry name" value="DUF1254_sf"/>
</dbReference>
<evidence type="ECO:0000259" key="1">
    <source>
        <dbReference type="Pfam" id="PF06742"/>
    </source>
</evidence>
<dbReference type="OrthoDB" id="40820at2"/>
<dbReference type="PANTHER" id="PTHR36509">
    <property type="entry name" value="BLL3101 PROTEIN"/>
    <property type="match status" value="1"/>
</dbReference>
<keyword evidence="4" id="KW-1185">Reference proteome</keyword>
<dbReference type="InterPro" id="IPR010621">
    <property type="entry name" value="DUF1214"/>
</dbReference>
<dbReference type="AlphaFoldDB" id="A0A1Q8QI47"/>
<dbReference type="Proteomes" id="UP000186102">
    <property type="component" value="Unassembled WGS sequence"/>
</dbReference>
<dbReference type="Pfam" id="PF06863">
    <property type="entry name" value="DUF1254"/>
    <property type="match status" value="1"/>
</dbReference>
<feature type="domain" description="DUF1254" evidence="2">
    <location>
        <begin position="45"/>
        <end position="174"/>
    </location>
</feature>
<comment type="caution">
    <text evidence="3">The sequence shown here is derived from an EMBL/GenBank/DDBJ whole genome shotgun (WGS) entry which is preliminary data.</text>
</comment>
<dbReference type="SUPFAM" id="SSF160935">
    <property type="entry name" value="VPA0735-like"/>
    <property type="match status" value="1"/>
</dbReference>
<organism evidence="3 4">
    <name type="scientific">Desulfosporosinus metallidurans</name>
    <dbReference type="NCBI Taxonomy" id="1888891"/>
    <lineage>
        <taxon>Bacteria</taxon>
        <taxon>Bacillati</taxon>
        <taxon>Bacillota</taxon>
        <taxon>Clostridia</taxon>
        <taxon>Eubacteriales</taxon>
        <taxon>Desulfitobacteriaceae</taxon>
        <taxon>Desulfosporosinus</taxon>
    </lineage>
</organism>
<evidence type="ECO:0000313" key="4">
    <source>
        <dbReference type="Proteomes" id="UP000186102"/>
    </source>
</evidence>
<name>A0A1Q8QI47_9FIRM</name>
<accession>A0A1Q8QI47</accession>
<dbReference type="Gene3D" id="2.60.120.600">
    <property type="entry name" value="Domain of unknown function DUF1214, C-terminal domain"/>
    <property type="match status" value="1"/>
</dbReference>
<evidence type="ECO:0000313" key="3">
    <source>
        <dbReference type="EMBL" id="OLN26948.1"/>
    </source>
</evidence>
<reference evidence="3 4" key="1">
    <citation type="submission" date="2016-09" db="EMBL/GenBank/DDBJ databases">
        <title>Complete genome of Desulfosporosinus sp. OL.</title>
        <authorList>
            <person name="Mardanov A."/>
            <person name="Beletsky A."/>
            <person name="Panova A."/>
            <person name="Karnachuk O."/>
            <person name="Ravin N."/>
        </authorList>
    </citation>
    <scope>NUCLEOTIDE SEQUENCE [LARGE SCALE GENOMIC DNA]</scope>
    <source>
        <strain evidence="3 4">OL</strain>
    </source>
</reference>
<dbReference type="Gene3D" id="2.60.40.1610">
    <property type="entry name" value="Domain of unknown function DUF1254"/>
    <property type="match status" value="1"/>
</dbReference>
<evidence type="ECO:0000259" key="2">
    <source>
        <dbReference type="Pfam" id="PF06863"/>
    </source>
</evidence>
<dbReference type="STRING" id="1888891.DSOL_4767"/>
<dbReference type="PANTHER" id="PTHR36509:SF2">
    <property type="entry name" value="BLL3101 PROTEIN"/>
    <property type="match status" value="1"/>
</dbReference>
<dbReference type="Pfam" id="PF06742">
    <property type="entry name" value="DUF1214"/>
    <property type="match status" value="1"/>
</dbReference>
<dbReference type="InterPro" id="IPR010679">
    <property type="entry name" value="DUF1254"/>
</dbReference>
<protein>
    <submittedName>
        <fullName evidence="3">Putative exported protein</fullName>
    </submittedName>
</protein>
<dbReference type="EMBL" id="MLBF01000066">
    <property type="protein sequence ID" value="OLN26948.1"/>
    <property type="molecule type" value="Genomic_DNA"/>
</dbReference>
<proteinExistence type="predicted"/>
<dbReference type="InterPro" id="IPR037049">
    <property type="entry name" value="DUF1214_C_sf"/>
</dbReference>
<gene>
    <name evidence="3" type="ORF">DSOL_4767</name>
</gene>
<sequence length="433" mass="49373">MSHDTEAKEERAFELGKQAYLYGCPIVIMEDTMRSLMSLKPFSYNEYIHNKRLSKPKDRQVVAPNNDTLYSSAWLDLAAEPIVMHLPHTNGRYYVMALYDMYTNNFYCVGQRVTGTNEGDYVIVGPQWKGSLPEELKAIKAPTNNVWIIGRILVNGVEDLPDVNALQKQFTLIPLSKFLNGDYSSSPMSENERLLNPDSDVPDELKFWEKLRVALKNNPPQEDEAGLINTFAEIGLTADISPFTKLDPAFARGLIRAEKATKESIDKSTKNQGTVINGWNVITEKIGMFGNNYELRAFAAITGLGALVLEEAYYARAFMDGEGKTLNGKNKYILHFDKIPPTEAFWSISLYDKEYFFVENEINRYAFGDRTENIRYNLDGSLDIYIQNERPKGKESNWLPAPKDDFNVILRFYIPKPEVSNGEYQIPPLKIIY</sequence>
<dbReference type="RefSeq" id="WP_075367054.1">
    <property type="nucleotide sequence ID" value="NZ_MLBF01000066.1"/>
</dbReference>